<dbReference type="InterPro" id="IPR036866">
    <property type="entry name" value="RibonucZ/Hydroxyglut_hydro"/>
</dbReference>
<feature type="transmembrane region" description="Helical" evidence="6">
    <location>
        <begin position="289"/>
        <end position="308"/>
    </location>
</feature>
<dbReference type="Pfam" id="PF00753">
    <property type="entry name" value="Lactamase_B"/>
    <property type="match status" value="1"/>
</dbReference>
<dbReference type="AlphaFoldDB" id="A0AB37HYN4"/>
<feature type="transmembrane region" description="Helical" evidence="6">
    <location>
        <begin position="239"/>
        <end position="257"/>
    </location>
</feature>
<comment type="subcellular location">
    <subcellularLocation>
        <location evidence="1">Cell membrane</location>
        <topology evidence="1">Multi-pass membrane protein</topology>
    </subcellularLocation>
</comment>
<dbReference type="SMART" id="SM00849">
    <property type="entry name" value="Lactamase_B"/>
    <property type="match status" value="1"/>
</dbReference>
<feature type="transmembrane region" description="Helical" evidence="6">
    <location>
        <begin position="359"/>
        <end position="379"/>
    </location>
</feature>
<feature type="transmembrane region" description="Helical" evidence="6">
    <location>
        <begin position="483"/>
        <end position="499"/>
    </location>
</feature>
<name>A0AB37HYN4_9ACTN</name>
<feature type="transmembrane region" description="Helical" evidence="6">
    <location>
        <begin position="399"/>
        <end position="420"/>
    </location>
</feature>
<dbReference type="Pfam" id="PF03772">
    <property type="entry name" value="Competence"/>
    <property type="match status" value="1"/>
</dbReference>
<evidence type="ECO:0000313" key="9">
    <source>
        <dbReference type="Proteomes" id="UP000677180"/>
    </source>
</evidence>
<dbReference type="RefSeq" id="WP_014846772.1">
    <property type="nucleotide sequence ID" value="NZ_CAURRE010000019.1"/>
</dbReference>
<sequence length="771" mass="79819">MRKHDWRLVPLAVAAWVGCWAGTSGWCPEPGVLLGCAGLLAVCVLLIRRVWVGFAACTLVVTVLTSGMRSAGLHDGMPARWAAEEPLASALVRLEGEPTLVKHSGRSLAIVRATLLQLEVKKKSLSTSQPVLLLAGDQLATELAGIAPGAVHRVLGRLGASDPDSQEAFVVRVSRISGQVRAPDVFNAFVSTIHAGLREAASHSPPEQAALVPSLVVGDRSGITKELTEIFRATSLSHLLAVSGSNLTLLLGVLLFVVRSLGVRGWAIRGVAAGGVALFVLVCRAEPSVLRAAAMGLVVLPATGIGRGRSSIRNLSIAVLVLLPLDPWLARSWGFALSAAACLGISLGAEPLAGIMAGWAPAWFAEAVAVPLAAQLATVPLTTALSGQVSVVGVMANALAGPFVGPATVLGLAATVLIWVPPVAAAVAWVAGWVVQPILWIAHLGAAMPGAVLEWPTTPLGMLTSALLAGVAAVLARAGLRRRASFLLLALGLLLAGWIRPVPLDWPGRWQAVFCDVGQGDATVLRADETTAVLVDTGPEPGPTIACLESLGIERVPLLVLTHFHADHIGGTEAVLSRFHPELVLVSPLRSPGFAAASVEAAAEAHGARLLVAEPGQRMRVGDVDWVTVSAWQPGGASVAGESESSVQNDSSVVGIAEISGLRILLPGDAEPGGQEQAIRRARKLGIPLSAHVLKIPHHGSSRQEPEFLEASSAQLAVASCGLGNDYGHPSPKTLSRVTSLGMAVARTDTEGSIAVSSGDDGRIGVRRWRG</sequence>
<dbReference type="InterPro" id="IPR001279">
    <property type="entry name" value="Metallo-B-lactamas"/>
</dbReference>
<accession>A0AB37HYN4</accession>
<proteinExistence type="predicted"/>
<keyword evidence="5 6" id="KW-0472">Membrane</keyword>
<feature type="transmembrane region" description="Helical" evidence="6">
    <location>
        <begin position="328"/>
        <end position="347"/>
    </location>
</feature>
<evidence type="ECO:0000259" key="7">
    <source>
        <dbReference type="SMART" id="SM00849"/>
    </source>
</evidence>
<evidence type="ECO:0000256" key="3">
    <source>
        <dbReference type="ARBA" id="ARBA00022692"/>
    </source>
</evidence>
<dbReference type="GO" id="GO:0005886">
    <property type="term" value="C:plasma membrane"/>
    <property type="evidence" value="ECO:0007669"/>
    <property type="project" value="UniProtKB-SubCell"/>
</dbReference>
<dbReference type="Gene3D" id="3.60.15.10">
    <property type="entry name" value="Ribonuclease Z/Hydroxyacylglutathione hydrolase-like"/>
    <property type="match status" value="1"/>
</dbReference>
<dbReference type="InterPro" id="IPR052159">
    <property type="entry name" value="Competence_DNA_uptake"/>
</dbReference>
<dbReference type="InterPro" id="IPR004477">
    <property type="entry name" value="ComEC_N"/>
</dbReference>
<keyword evidence="2" id="KW-1003">Cell membrane</keyword>
<evidence type="ECO:0000256" key="4">
    <source>
        <dbReference type="ARBA" id="ARBA00022989"/>
    </source>
</evidence>
<keyword evidence="4 6" id="KW-1133">Transmembrane helix</keyword>
<evidence type="ECO:0000313" key="8">
    <source>
        <dbReference type="EMBL" id="QUC12422.1"/>
    </source>
</evidence>
<feature type="transmembrane region" description="Helical" evidence="6">
    <location>
        <begin position="31"/>
        <end position="64"/>
    </location>
</feature>
<evidence type="ECO:0000256" key="6">
    <source>
        <dbReference type="SAM" id="Phobius"/>
    </source>
</evidence>
<dbReference type="PANTHER" id="PTHR30619:SF1">
    <property type="entry name" value="RECOMBINATION PROTEIN 2"/>
    <property type="match status" value="1"/>
</dbReference>
<dbReference type="EMBL" id="CP072385">
    <property type="protein sequence ID" value="QUC12422.1"/>
    <property type="molecule type" value="Genomic_DNA"/>
</dbReference>
<dbReference type="NCBIfam" id="TIGR00360">
    <property type="entry name" value="ComEC_N-term"/>
    <property type="match status" value="1"/>
</dbReference>
<keyword evidence="3 6" id="KW-0812">Transmembrane</keyword>
<organism evidence="8 9">
    <name type="scientific">Arachnia propionica</name>
    <dbReference type="NCBI Taxonomy" id="1750"/>
    <lineage>
        <taxon>Bacteria</taxon>
        <taxon>Bacillati</taxon>
        <taxon>Actinomycetota</taxon>
        <taxon>Actinomycetes</taxon>
        <taxon>Propionibacteriales</taxon>
        <taxon>Propionibacteriaceae</taxon>
        <taxon>Arachnia</taxon>
    </lineage>
</organism>
<dbReference type="CDD" id="cd07731">
    <property type="entry name" value="ComA-like_MBL-fold"/>
    <property type="match status" value="1"/>
</dbReference>
<dbReference type="SUPFAM" id="SSF56281">
    <property type="entry name" value="Metallo-hydrolase/oxidoreductase"/>
    <property type="match status" value="1"/>
</dbReference>
<evidence type="ECO:0000256" key="1">
    <source>
        <dbReference type="ARBA" id="ARBA00004651"/>
    </source>
</evidence>
<reference evidence="8" key="1">
    <citation type="submission" date="2021-03" db="EMBL/GenBank/DDBJ databases">
        <title>Human Oral Microbial Genomes.</title>
        <authorList>
            <person name="Johnston C.D."/>
            <person name="Chen T."/>
            <person name="Dewhirst F.E."/>
        </authorList>
    </citation>
    <scope>NUCLEOTIDE SEQUENCE</scope>
    <source>
        <strain evidence="8">F0714</strain>
    </source>
</reference>
<protein>
    <submittedName>
        <fullName evidence="8">ComEC/Rec2 family competence protein</fullName>
    </submittedName>
</protein>
<feature type="transmembrane region" description="Helical" evidence="6">
    <location>
        <begin position="427"/>
        <end position="446"/>
    </location>
</feature>
<feature type="domain" description="Metallo-beta-lactamase" evidence="7">
    <location>
        <begin position="519"/>
        <end position="699"/>
    </location>
</feature>
<evidence type="ECO:0000256" key="5">
    <source>
        <dbReference type="ARBA" id="ARBA00023136"/>
    </source>
</evidence>
<feature type="transmembrane region" description="Helical" evidence="6">
    <location>
        <begin position="458"/>
        <end position="476"/>
    </location>
</feature>
<evidence type="ECO:0000256" key="2">
    <source>
        <dbReference type="ARBA" id="ARBA00022475"/>
    </source>
</evidence>
<feature type="transmembrane region" description="Helical" evidence="6">
    <location>
        <begin position="263"/>
        <end position="282"/>
    </location>
</feature>
<dbReference type="Proteomes" id="UP000677180">
    <property type="component" value="Chromosome"/>
</dbReference>
<dbReference type="PANTHER" id="PTHR30619">
    <property type="entry name" value="DNA INTERNALIZATION/COMPETENCE PROTEIN COMEC/REC2"/>
    <property type="match status" value="1"/>
</dbReference>
<dbReference type="PROSITE" id="PS51257">
    <property type="entry name" value="PROKAR_LIPOPROTEIN"/>
    <property type="match status" value="1"/>
</dbReference>
<gene>
    <name evidence="8" type="ORF">J5A53_07095</name>
</gene>
<dbReference type="InterPro" id="IPR035681">
    <property type="entry name" value="ComA-like_MBL"/>
</dbReference>